<dbReference type="InterPro" id="IPR013154">
    <property type="entry name" value="ADH-like_N"/>
</dbReference>
<dbReference type="EMBL" id="AP017424">
    <property type="protein sequence ID" value="BAU81425.1"/>
    <property type="molecule type" value="Genomic_DNA"/>
</dbReference>
<reference evidence="8 9" key="1">
    <citation type="journal article" date="2016" name="Genome Announc.">
        <title>Complete Genome Sequence of Thiostrepton-Producing Streptomyces laurentii ATCC 31255.</title>
        <authorList>
            <person name="Doi K."/>
            <person name="Fujino Y."/>
            <person name="Nagayoshi Y."/>
            <person name="Ohshima T."/>
            <person name="Ogata S."/>
        </authorList>
    </citation>
    <scope>NUCLEOTIDE SEQUENCE [LARGE SCALE GENOMIC DNA]</scope>
    <source>
        <strain evidence="8 9">ATCC 31255</strain>
    </source>
</reference>
<dbReference type="InterPro" id="IPR011032">
    <property type="entry name" value="GroES-like_sf"/>
</dbReference>
<dbReference type="Gene3D" id="3.90.180.10">
    <property type="entry name" value="Medium-chain alcohol dehydrogenases, catalytic domain"/>
    <property type="match status" value="1"/>
</dbReference>
<gene>
    <name evidence="8" type="ORF">SLA_0470</name>
</gene>
<evidence type="ECO:0000256" key="4">
    <source>
        <dbReference type="ARBA" id="ARBA00022833"/>
    </source>
</evidence>
<dbReference type="KEGG" id="slau:SLA_0470"/>
<keyword evidence="9" id="KW-1185">Reference proteome</keyword>
<evidence type="ECO:0000313" key="8">
    <source>
        <dbReference type="EMBL" id="BAU81425.1"/>
    </source>
</evidence>
<dbReference type="CDD" id="cd08286">
    <property type="entry name" value="FDH_like_ADH2"/>
    <property type="match status" value="1"/>
</dbReference>
<keyword evidence="4 6" id="KW-0862">Zinc</keyword>
<dbReference type="SUPFAM" id="SSF50129">
    <property type="entry name" value="GroES-like"/>
    <property type="match status" value="1"/>
</dbReference>
<dbReference type="SMART" id="SM00829">
    <property type="entry name" value="PKS_ER"/>
    <property type="match status" value="1"/>
</dbReference>
<dbReference type="InterPro" id="IPR002328">
    <property type="entry name" value="ADH_Zn_CS"/>
</dbReference>
<feature type="domain" description="Enoyl reductase (ER)" evidence="7">
    <location>
        <begin position="45"/>
        <end position="378"/>
    </location>
</feature>
<proteinExistence type="inferred from homology"/>
<dbReference type="PANTHER" id="PTHR42813:SF4">
    <property type="entry name" value="NADP-DEPENDENT ISOPROPANOL DEHYDROGENASE"/>
    <property type="match status" value="1"/>
</dbReference>
<evidence type="ECO:0000313" key="9">
    <source>
        <dbReference type="Proteomes" id="UP000217676"/>
    </source>
</evidence>
<dbReference type="GO" id="GO:0016491">
    <property type="term" value="F:oxidoreductase activity"/>
    <property type="evidence" value="ECO:0007669"/>
    <property type="project" value="UniProtKB-KW"/>
</dbReference>
<dbReference type="AlphaFoldDB" id="A0A160NUE1"/>
<protein>
    <submittedName>
        <fullName evidence="8">Alcohol dehydrogenase, zinc-containing</fullName>
    </submittedName>
</protein>
<dbReference type="InterPro" id="IPR020843">
    <property type="entry name" value="ER"/>
</dbReference>
<dbReference type="PROSITE" id="PS00059">
    <property type="entry name" value="ADH_ZINC"/>
    <property type="match status" value="1"/>
</dbReference>
<evidence type="ECO:0000259" key="7">
    <source>
        <dbReference type="SMART" id="SM00829"/>
    </source>
</evidence>
<name>A0A160NUE1_STRLU</name>
<dbReference type="Pfam" id="PF00107">
    <property type="entry name" value="ADH_zinc_N"/>
    <property type="match status" value="1"/>
</dbReference>
<keyword evidence="3 6" id="KW-0479">Metal-binding</keyword>
<dbReference type="Proteomes" id="UP000217676">
    <property type="component" value="Chromosome"/>
</dbReference>
<dbReference type="GO" id="GO:0008270">
    <property type="term" value="F:zinc ion binding"/>
    <property type="evidence" value="ECO:0007669"/>
    <property type="project" value="InterPro"/>
</dbReference>
<evidence type="ECO:0000256" key="1">
    <source>
        <dbReference type="ARBA" id="ARBA00001947"/>
    </source>
</evidence>
<evidence type="ECO:0000256" key="6">
    <source>
        <dbReference type="RuleBase" id="RU361277"/>
    </source>
</evidence>
<comment type="cofactor">
    <cofactor evidence="1 6">
        <name>Zn(2+)</name>
        <dbReference type="ChEBI" id="CHEBI:29105"/>
    </cofactor>
</comment>
<dbReference type="InterPro" id="IPR036291">
    <property type="entry name" value="NAD(P)-bd_dom_sf"/>
</dbReference>
<dbReference type="InterPro" id="IPR013149">
    <property type="entry name" value="ADH-like_C"/>
</dbReference>
<dbReference type="Pfam" id="PF08240">
    <property type="entry name" value="ADH_N"/>
    <property type="match status" value="1"/>
</dbReference>
<sequence length="395" mass="41439">MRSPRFAKTLEGIATEADTGMRIPERTQGRDVVGAMKAAVFQGPGRMSWQDVPDPEIKDPGDAVVRVDVVTICGTDLHILKGDVPETLPGTVLGHEAVGTVVETGRDVRSVRPGDRVLVSCVSPCGRCRFCRENRYGQCLGGGGWILGHTIDGTQAEYVRVPFADLSLHPLPSAVDSYDAVLLADIFPTSYEVGVLAGAVRPADTVVIVGAGPVGLAAIATARLYSPGRIIAVDLAPSRLAAARELGADATVTDDEGPEQLVADLTDGLGADVVMEAVGIPATFEMCTRMVRPAGRVANIGVHGKPVTLHLEDLWIKDITITTGLVDTFSTPMLLRMLAAGRLPAGRLITHRFELGQMEEAYDVFGRAAETGALKVALGGPQHTAVEVSGGPAAG</sequence>
<keyword evidence="5" id="KW-0560">Oxidoreductase</keyword>
<evidence type="ECO:0000256" key="3">
    <source>
        <dbReference type="ARBA" id="ARBA00022723"/>
    </source>
</evidence>
<accession>A0A160NUE1</accession>
<evidence type="ECO:0000256" key="5">
    <source>
        <dbReference type="ARBA" id="ARBA00023002"/>
    </source>
</evidence>
<organism evidence="8 9">
    <name type="scientific">Streptomyces laurentii</name>
    <dbReference type="NCBI Taxonomy" id="39478"/>
    <lineage>
        <taxon>Bacteria</taxon>
        <taxon>Bacillati</taxon>
        <taxon>Actinomycetota</taxon>
        <taxon>Actinomycetes</taxon>
        <taxon>Kitasatosporales</taxon>
        <taxon>Streptomycetaceae</taxon>
        <taxon>Streptomyces</taxon>
    </lineage>
</organism>
<dbReference type="Gene3D" id="3.40.50.720">
    <property type="entry name" value="NAD(P)-binding Rossmann-like Domain"/>
    <property type="match status" value="1"/>
</dbReference>
<dbReference type="SUPFAM" id="SSF51735">
    <property type="entry name" value="NAD(P)-binding Rossmann-fold domains"/>
    <property type="match status" value="1"/>
</dbReference>
<comment type="similarity">
    <text evidence="2 6">Belongs to the zinc-containing alcohol dehydrogenase family.</text>
</comment>
<evidence type="ECO:0000256" key="2">
    <source>
        <dbReference type="ARBA" id="ARBA00008072"/>
    </source>
</evidence>
<dbReference type="PANTHER" id="PTHR42813">
    <property type="entry name" value="ZINC-TYPE ALCOHOL DEHYDROGENASE-LIKE"/>
    <property type="match status" value="1"/>
</dbReference>